<evidence type="ECO:0008006" key="3">
    <source>
        <dbReference type="Google" id="ProtNLM"/>
    </source>
</evidence>
<dbReference type="OrthoDB" id="184880at2759"/>
<sequence length="249" mass="26817">MSMTNDEHNDPLDPAEGMNECLQANHHVAKLAMGGSIVLAPFDATRVNLKILDSGTSDETGYWLTDFQKSLAQPDTCTMIGFDITHERFPDPPPKGIELKVQDVLRPFPDSWLGTFDLVHQRFVLAAAAAKGRESVLGLCSLVKPGGWIQLVEMQSTVGEDDGPAVHQLVELVNELHVKIGAPRNLADLAVLERHVRAAGFQRVGTMLAPGTLGAKVPDPNFRELALKSSLDSAAGLLEANKTLPGGLQ</sequence>
<feature type="non-terminal residue" evidence="1">
    <location>
        <position position="249"/>
    </location>
</feature>
<gene>
    <name evidence="1" type="ORF">TOPH_07111</name>
</gene>
<protein>
    <recommendedName>
        <fullName evidence="3">Methyltransferase SirN-like protein</fullName>
    </recommendedName>
</protein>
<proteinExistence type="predicted"/>
<accession>A0A0L0N2L5</accession>
<dbReference type="InterPro" id="IPR029063">
    <property type="entry name" value="SAM-dependent_MTases_sf"/>
</dbReference>
<dbReference type="STRING" id="1163406.A0A0L0N2L5"/>
<organism evidence="1 2">
    <name type="scientific">Tolypocladium ophioglossoides (strain CBS 100239)</name>
    <name type="common">Snaketongue truffleclub</name>
    <name type="synonym">Elaphocordyceps ophioglossoides</name>
    <dbReference type="NCBI Taxonomy" id="1163406"/>
    <lineage>
        <taxon>Eukaryota</taxon>
        <taxon>Fungi</taxon>
        <taxon>Dikarya</taxon>
        <taxon>Ascomycota</taxon>
        <taxon>Pezizomycotina</taxon>
        <taxon>Sordariomycetes</taxon>
        <taxon>Hypocreomycetidae</taxon>
        <taxon>Hypocreales</taxon>
        <taxon>Ophiocordycipitaceae</taxon>
        <taxon>Tolypocladium</taxon>
    </lineage>
</organism>
<dbReference type="SUPFAM" id="SSF53335">
    <property type="entry name" value="S-adenosyl-L-methionine-dependent methyltransferases"/>
    <property type="match status" value="1"/>
</dbReference>
<dbReference type="AlphaFoldDB" id="A0A0L0N2L5"/>
<evidence type="ECO:0000313" key="2">
    <source>
        <dbReference type="Proteomes" id="UP000036947"/>
    </source>
</evidence>
<comment type="caution">
    <text evidence="1">The sequence shown here is derived from an EMBL/GenBank/DDBJ whole genome shotgun (WGS) entry which is preliminary data.</text>
</comment>
<dbReference type="Proteomes" id="UP000036947">
    <property type="component" value="Unassembled WGS sequence"/>
</dbReference>
<keyword evidence="2" id="KW-1185">Reference proteome</keyword>
<name>A0A0L0N2L5_TOLOC</name>
<dbReference type="Gene3D" id="3.40.50.150">
    <property type="entry name" value="Vaccinia Virus protein VP39"/>
    <property type="match status" value="1"/>
</dbReference>
<dbReference type="EMBL" id="LFRF01000027">
    <property type="protein sequence ID" value="KND88249.1"/>
    <property type="molecule type" value="Genomic_DNA"/>
</dbReference>
<evidence type="ECO:0000313" key="1">
    <source>
        <dbReference type="EMBL" id="KND88249.1"/>
    </source>
</evidence>
<reference evidence="1 2" key="1">
    <citation type="journal article" date="2015" name="BMC Genomics">
        <title>The genome of the truffle-parasite Tolypocladium ophioglossoides and the evolution of antifungal peptaibiotics.</title>
        <authorList>
            <person name="Quandt C.A."/>
            <person name="Bushley K.E."/>
            <person name="Spatafora J.W."/>
        </authorList>
    </citation>
    <scope>NUCLEOTIDE SEQUENCE [LARGE SCALE GENOMIC DNA]</scope>
    <source>
        <strain evidence="1 2">CBS 100239</strain>
    </source>
</reference>